<gene>
    <name evidence="2" type="ORF">CH333_01475</name>
</gene>
<reference evidence="2 3" key="1">
    <citation type="submission" date="2017-07" db="EMBL/GenBank/DDBJ databases">
        <title>Recovery of genomes from metagenomes via a dereplication, aggregation, and scoring strategy.</title>
        <authorList>
            <person name="Sieber C.M."/>
            <person name="Probst A.J."/>
            <person name="Sharrar A."/>
            <person name="Thomas B.C."/>
            <person name="Hess M."/>
            <person name="Tringe S.G."/>
            <person name="Banfield J.F."/>
        </authorList>
    </citation>
    <scope>NUCLEOTIDE SEQUENCE [LARGE SCALE GENOMIC DNA]</scope>
    <source>
        <strain evidence="2">JGI_Cruoil_03_44_89</strain>
    </source>
</reference>
<keyword evidence="1" id="KW-0812">Transmembrane</keyword>
<evidence type="ECO:0000313" key="3">
    <source>
        <dbReference type="Proteomes" id="UP000215215"/>
    </source>
</evidence>
<accession>A0A235BY14</accession>
<keyword evidence="1" id="KW-1133">Transmembrane helix</keyword>
<organism evidence="2 3">
    <name type="scientific">candidate division WOR-3 bacterium JGI_Cruoil_03_44_89</name>
    <dbReference type="NCBI Taxonomy" id="1973748"/>
    <lineage>
        <taxon>Bacteria</taxon>
        <taxon>Bacteria division WOR-3</taxon>
    </lineage>
</organism>
<sequence>MLKKKFLLTLIILIFVLTPEDTPAVFLFKNKVEVYPSIYTGGMGLLLFIIFVGGYYYGTELTLLPFERLGFSGYYQKEELIGFPLIGGESQDVSRGALEKIGGRIYFSHGGLKGKYRLFTGVGICKIQDCILGDAACNLYLKFGTVKARLGIVLTFPGFVGMDVGLSL</sequence>
<dbReference type="Proteomes" id="UP000215215">
    <property type="component" value="Unassembled WGS sequence"/>
</dbReference>
<evidence type="ECO:0000256" key="1">
    <source>
        <dbReference type="SAM" id="Phobius"/>
    </source>
</evidence>
<evidence type="ECO:0000313" key="2">
    <source>
        <dbReference type="EMBL" id="OYD17238.1"/>
    </source>
</evidence>
<name>A0A235BY14_UNCW3</name>
<feature type="transmembrane region" description="Helical" evidence="1">
    <location>
        <begin position="34"/>
        <end position="58"/>
    </location>
</feature>
<keyword evidence="1" id="KW-0472">Membrane</keyword>
<comment type="caution">
    <text evidence="2">The sequence shown here is derived from an EMBL/GenBank/DDBJ whole genome shotgun (WGS) entry which is preliminary data.</text>
</comment>
<dbReference type="AlphaFoldDB" id="A0A235BY14"/>
<protein>
    <submittedName>
        <fullName evidence="2">Uncharacterized protein</fullName>
    </submittedName>
</protein>
<proteinExistence type="predicted"/>
<dbReference type="EMBL" id="NOZQ01000027">
    <property type="protein sequence ID" value="OYD17238.1"/>
    <property type="molecule type" value="Genomic_DNA"/>
</dbReference>